<dbReference type="EMBL" id="JACHBK010000002">
    <property type="protein sequence ID" value="MBB5534495.1"/>
    <property type="molecule type" value="Genomic_DNA"/>
</dbReference>
<dbReference type="GO" id="GO:0008887">
    <property type="term" value="F:glycerate kinase activity"/>
    <property type="evidence" value="ECO:0007669"/>
    <property type="project" value="InterPro"/>
</dbReference>
<feature type="domain" description="MOFRL-associated" evidence="2">
    <location>
        <begin position="9"/>
        <end position="229"/>
    </location>
</feature>
<dbReference type="Gene3D" id="3.40.50.10180">
    <property type="entry name" value="Glycerate kinase, MOFRL-like N-terminal domain"/>
    <property type="match status" value="1"/>
</dbReference>
<gene>
    <name evidence="3" type="ORF">GGD55_001166</name>
</gene>
<keyword evidence="3" id="KW-0670">Pyruvate</keyword>
<evidence type="ECO:0000313" key="3">
    <source>
        <dbReference type="EMBL" id="MBB5534495.1"/>
    </source>
</evidence>
<reference evidence="3 4" key="1">
    <citation type="submission" date="2020-08" db="EMBL/GenBank/DDBJ databases">
        <title>Genomic Encyclopedia of Type Strains, Phase IV (KMG-V): Genome sequencing to study the core and pangenomes of soil and plant-associated prokaryotes.</title>
        <authorList>
            <person name="Whitman W."/>
        </authorList>
    </citation>
    <scope>NUCLEOTIDE SEQUENCE [LARGE SCALE GENOMIC DNA]</scope>
    <source>
        <strain evidence="3 4">SEMIA 4084</strain>
    </source>
</reference>
<name>A0A7W8UAK0_9HYPH</name>
<evidence type="ECO:0000259" key="1">
    <source>
        <dbReference type="Pfam" id="PF05161"/>
    </source>
</evidence>
<dbReference type="Gene3D" id="3.40.1480.10">
    <property type="entry name" value="MOFRL domain"/>
    <property type="match status" value="1"/>
</dbReference>
<dbReference type="GO" id="GO:0005737">
    <property type="term" value="C:cytoplasm"/>
    <property type="evidence" value="ECO:0007669"/>
    <property type="project" value="TreeGrafter"/>
</dbReference>
<dbReference type="EC" id="1.1.1.81" evidence="3"/>
<organism evidence="3 4">
    <name type="scientific">Rhizobium giardinii</name>
    <dbReference type="NCBI Taxonomy" id="56731"/>
    <lineage>
        <taxon>Bacteria</taxon>
        <taxon>Pseudomonadati</taxon>
        <taxon>Pseudomonadota</taxon>
        <taxon>Alphaproteobacteria</taxon>
        <taxon>Hyphomicrobiales</taxon>
        <taxon>Rhizobiaceae</taxon>
        <taxon>Rhizobium/Agrobacterium group</taxon>
        <taxon>Rhizobium</taxon>
    </lineage>
</organism>
<dbReference type="Pfam" id="PF13660">
    <property type="entry name" value="DUF4147"/>
    <property type="match status" value="1"/>
</dbReference>
<evidence type="ECO:0000259" key="2">
    <source>
        <dbReference type="Pfam" id="PF13660"/>
    </source>
</evidence>
<dbReference type="InterPro" id="IPR038614">
    <property type="entry name" value="GK_N_sf"/>
</dbReference>
<dbReference type="GO" id="GO:0016618">
    <property type="term" value="F:hydroxypyruvate reductase [NAD(P)H] activity"/>
    <property type="evidence" value="ECO:0007669"/>
    <property type="project" value="UniProtKB-EC"/>
</dbReference>
<proteinExistence type="predicted"/>
<keyword evidence="3" id="KW-0560">Oxidoreductase</keyword>
<dbReference type="InterPro" id="IPR039760">
    <property type="entry name" value="MOFRL_protein"/>
</dbReference>
<dbReference type="InterPro" id="IPR025286">
    <property type="entry name" value="MOFRL_assoc_dom"/>
</dbReference>
<feature type="domain" description="MOFRL" evidence="1">
    <location>
        <begin position="308"/>
        <end position="415"/>
    </location>
</feature>
<dbReference type="RefSeq" id="WP_018326699.1">
    <property type="nucleotide sequence ID" value="NZ_JACHBK010000002.1"/>
</dbReference>
<evidence type="ECO:0000313" key="4">
    <source>
        <dbReference type="Proteomes" id="UP000585507"/>
    </source>
</evidence>
<comment type="caution">
    <text evidence="3">The sequence shown here is derived from an EMBL/GenBank/DDBJ whole genome shotgun (WGS) entry which is preliminary data.</text>
</comment>
<dbReference type="PANTHER" id="PTHR12227:SF0">
    <property type="entry name" value="GLYCERATE KINASE"/>
    <property type="match status" value="1"/>
</dbReference>
<keyword evidence="4" id="KW-1185">Reference proteome</keyword>
<dbReference type="SUPFAM" id="SSF82544">
    <property type="entry name" value="GckA/TtuD-like"/>
    <property type="match status" value="1"/>
</dbReference>
<dbReference type="InterPro" id="IPR037035">
    <property type="entry name" value="GK-like_C_sf"/>
</dbReference>
<dbReference type="Proteomes" id="UP000585507">
    <property type="component" value="Unassembled WGS sequence"/>
</dbReference>
<dbReference type="PANTHER" id="PTHR12227">
    <property type="entry name" value="GLYCERATE KINASE"/>
    <property type="match status" value="1"/>
</dbReference>
<sequence>MMLEPRPLLASLFEAAVEAADPLAAIRAHLPARPRGRTIVVGAGKAASQMAAAFERLWDGPLEGAVVARHGPIAACERIRILQSAHPVPDEAGLAGSAELLRLVQGLTPDDLVVALISGGGSSLLPAPPAGLSLQDEIAVNRALLASGAPISAMNVVRKHVSRIKGGRLAFAAAPAKVVSLIVSDVPGDNPAFVASGPTIPDLSTPADALAIVERYRMELPEAVMRHLNSSEAAAPRPDHAAFAGHERHIIASASVSLEAAAAKARQQGIEAVILSDAIEGEAADIGRMHAAIACETALRNRPFQKPVAILSGGETTVTISGNTYGKGGRNSEFLLSFALDIEGVEGIHALAADTDGIDGSEDNAGAFADAGTVTRVRAAGGDPRHYLARHDAWSAFHASGDLFIPGPTGTNVNDFRAMLIV</sequence>
<dbReference type="Pfam" id="PF05161">
    <property type="entry name" value="MOFRL"/>
    <property type="match status" value="1"/>
</dbReference>
<accession>A0A7W8UAK0</accession>
<protein>
    <submittedName>
        <fullName evidence="3">Hydroxypyruvate reductase</fullName>
        <ecNumber evidence="3">1.1.1.81</ecNumber>
    </submittedName>
</protein>
<dbReference type="InterPro" id="IPR007835">
    <property type="entry name" value="MOFRL"/>
</dbReference>
<dbReference type="AlphaFoldDB" id="A0A7W8UAK0"/>